<dbReference type="EMBL" id="FZPA01000024">
    <property type="protein sequence ID" value="SNT29708.1"/>
    <property type="molecule type" value="Genomic_DNA"/>
</dbReference>
<dbReference type="SMART" id="SM00342">
    <property type="entry name" value="HTH_ARAC"/>
    <property type="match status" value="1"/>
</dbReference>
<dbReference type="InterPro" id="IPR050204">
    <property type="entry name" value="AraC_XylS_family_regulators"/>
</dbReference>
<dbReference type="PANTHER" id="PTHR46796:SF13">
    <property type="entry name" value="HTH-TYPE TRANSCRIPTIONAL ACTIVATOR RHAS"/>
    <property type="match status" value="1"/>
</dbReference>
<dbReference type="InterPro" id="IPR018060">
    <property type="entry name" value="HTH_AraC"/>
</dbReference>
<reference evidence="5 6" key="1">
    <citation type="submission" date="2017-06" db="EMBL/GenBank/DDBJ databases">
        <authorList>
            <person name="Kim H.J."/>
            <person name="Triplett B.A."/>
        </authorList>
    </citation>
    <scope>NUCLEOTIDE SEQUENCE [LARGE SCALE GENOMIC DNA]</scope>
    <source>
        <strain evidence="5 6">DS15</strain>
    </source>
</reference>
<evidence type="ECO:0000256" key="3">
    <source>
        <dbReference type="ARBA" id="ARBA00023163"/>
    </source>
</evidence>
<dbReference type="AlphaFoldDB" id="A0A239LIH7"/>
<feature type="domain" description="HTH araC/xylS-type" evidence="4">
    <location>
        <begin position="211"/>
        <end position="311"/>
    </location>
</feature>
<evidence type="ECO:0000259" key="4">
    <source>
        <dbReference type="PROSITE" id="PS01124"/>
    </source>
</evidence>
<dbReference type="Gene3D" id="1.10.10.60">
    <property type="entry name" value="Homeodomain-like"/>
    <property type="match status" value="1"/>
</dbReference>
<dbReference type="PROSITE" id="PS01124">
    <property type="entry name" value="HTH_ARAC_FAMILY_2"/>
    <property type="match status" value="1"/>
</dbReference>
<keyword evidence="2 5" id="KW-0238">DNA-binding</keyword>
<proteinExistence type="predicted"/>
<gene>
    <name evidence="5" type="ORF">SAMN06295955_12413</name>
</gene>
<sequence length="318" mass="34425">MNPTFAVKLNNRDAAIRATTPVPARAPNMRRPALPAGNPVRPMVQRQRFKLGPLDLDFRAFPRQRAVSLTSTDATVHVLLPITGTVVVVREDDTLTLGAGSALLLAAGSRAAAVCAAGSSALFLHIPRAAIQALASSRFGAARRLAAIDHRFDWSVEQMGVALPRASIAGDIGHSALDDRLLEKGALEGLVETLQADPAAELLFPVARSVQRAVEHIRADPKQSWTIHELAQIAGVTSGTLRRNFRTCLGVTVTQLIQQIRLEWVRTRLESPNESRSIGDIALAAGFGTPGMMSRAYQRHFGETPSQNRARAFRAMRE</sequence>
<dbReference type="Pfam" id="PF12833">
    <property type="entry name" value="HTH_18"/>
    <property type="match status" value="1"/>
</dbReference>
<keyword evidence="1" id="KW-0805">Transcription regulation</keyword>
<evidence type="ECO:0000256" key="2">
    <source>
        <dbReference type="ARBA" id="ARBA00023125"/>
    </source>
</evidence>
<keyword evidence="3" id="KW-0804">Transcription</keyword>
<evidence type="ECO:0000256" key="1">
    <source>
        <dbReference type="ARBA" id="ARBA00023015"/>
    </source>
</evidence>
<protein>
    <submittedName>
        <fullName evidence="5">AraC-type DNA-binding protein</fullName>
    </submittedName>
</protein>
<dbReference type="InterPro" id="IPR009057">
    <property type="entry name" value="Homeodomain-like_sf"/>
</dbReference>
<name>A0A239LIH7_9SPHN</name>
<dbReference type="Pfam" id="PF14525">
    <property type="entry name" value="AraC_binding_2"/>
    <property type="match status" value="1"/>
</dbReference>
<dbReference type="GO" id="GO:0003700">
    <property type="term" value="F:DNA-binding transcription factor activity"/>
    <property type="evidence" value="ECO:0007669"/>
    <property type="project" value="InterPro"/>
</dbReference>
<dbReference type="GO" id="GO:0043565">
    <property type="term" value="F:sequence-specific DNA binding"/>
    <property type="evidence" value="ECO:0007669"/>
    <property type="project" value="InterPro"/>
</dbReference>
<dbReference type="SUPFAM" id="SSF46689">
    <property type="entry name" value="Homeodomain-like"/>
    <property type="match status" value="2"/>
</dbReference>
<dbReference type="PANTHER" id="PTHR46796">
    <property type="entry name" value="HTH-TYPE TRANSCRIPTIONAL ACTIVATOR RHAS-RELATED"/>
    <property type="match status" value="1"/>
</dbReference>
<dbReference type="InterPro" id="IPR035418">
    <property type="entry name" value="AraC-bd_2"/>
</dbReference>
<accession>A0A239LIH7</accession>
<evidence type="ECO:0000313" key="5">
    <source>
        <dbReference type="EMBL" id="SNT29708.1"/>
    </source>
</evidence>
<dbReference type="Proteomes" id="UP000198339">
    <property type="component" value="Unassembled WGS sequence"/>
</dbReference>
<keyword evidence="6" id="KW-1185">Reference proteome</keyword>
<dbReference type="RefSeq" id="WP_170935647.1">
    <property type="nucleotide sequence ID" value="NZ_FZPA01000024.1"/>
</dbReference>
<organism evidence="5 6">
    <name type="scientific">Sphingopyxis indica</name>
    <dbReference type="NCBI Taxonomy" id="436663"/>
    <lineage>
        <taxon>Bacteria</taxon>
        <taxon>Pseudomonadati</taxon>
        <taxon>Pseudomonadota</taxon>
        <taxon>Alphaproteobacteria</taxon>
        <taxon>Sphingomonadales</taxon>
        <taxon>Sphingomonadaceae</taxon>
        <taxon>Sphingopyxis</taxon>
    </lineage>
</organism>
<evidence type="ECO:0000313" key="6">
    <source>
        <dbReference type="Proteomes" id="UP000198339"/>
    </source>
</evidence>